<name>U2Q9I8_9BACL</name>
<dbReference type="Pfam" id="PF13375">
    <property type="entry name" value="RnfC_N"/>
    <property type="match status" value="1"/>
</dbReference>
<dbReference type="InterPro" id="IPR037225">
    <property type="entry name" value="Nuo51_FMN-bd_sf"/>
</dbReference>
<dbReference type="PANTHER" id="PTHR43034:SF2">
    <property type="entry name" value="ION-TRANSLOCATING OXIDOREDUCTASE COMPLEX SUBUNIT C"/>
    <property type="match status" value="1"/>
</dbReference>
<keyword evidence="4" id="KW-0677">Repeat</keyword>
<dbReference type="PANTHER" id="PTHR43034">
    <property type="entry name" value="ION-TRANSLOCATING OXIDOREDUCTASE COMPLEX SUBUNIT C"/>
    <property type="match status" value="1"/>
</dbReference>
<gene>
    <name evidence="10" type="ORF">HMPREF1983_00548</name>
</gene>
<keyword evidence="3" id="KW-0479">Metal-binding</keyword>
<keyword evidence="5" id="KW-0249">Electron transport</keyword>
<evidence type="ECO:0000256" key="2">
    <source>
        <dbReference type="ARBA" id="ARBA00022485"/>
    </source>
</evidence>
<dbReference type="Pfam" id="PF01512">
    <property type="entry name" value="Complex1_51K"/>
    <property type="match status" value="1"/>
</dbReference>
<dbReference type="SUPFAM" id="SSF142019">
    <property type="entry name" value="Nqo1 FMN-binding domain-like"/>
    <property type="match status" value="1"/>
</dbReference>
<evidence type="ECO:0000313" key="10">
    <source>
        <dbReference type="EMBL" id="ERK59460.1"/>
    </source>
</evidence>
<evidence type="ECO:0000256" key="5">
    <source>
        <dbReference type="ARBA" id="ARBA00022982"/>
    </source>
</evidence>
<dbReference type="InterPro" id="IPR026902">
    <property type="entry name" value="RnfC_N"/>
</dbReference>
<evidence type="ECO:0000256" key="1">
    <source>
        <dbReference type="ARBA" id="ARBA00022448"/>
    </source>
</evidence>
<dbReference type="eggNOG" id="COG4656">
    <property type="taxonomic scope" value="Bacteria"/>
</dbReference>
<proteinExistence type="predicted"/>
<evidence type="ECO:0000313" key="11">
    <source>
        <dbReference type="Proteomes" id="UP000016637"/>
    </source>
</evidence>
<dbReference type="GO" id="GO:0009055">
    <property type="term" value="F:electron transfer activity"/>
    <property type="evidence" value="ECO:0007669"/>
    <property type="project" value="InterPro"/>
</dbReference>
<evidence type="ECO:0000259" key="8">
    <source>
        <dbReference type="Pfam" id="PF01512"/>
    </source>
</evidence>
<evidence type="ECO:0000256" key="3">
    <source>
        <dbReference type="ARBA" id="ARBA00022723"/>
    </source>
</evidence>
<dbReference type="InterPro" id="IPR011538">
    <property type="entry name" value="Nuo51_FMN-bd"/>
</dbReference>
<evidence type="ECO:0000256" key="4">
    <source>
        <dbReference type="ARBA" id="ARBA00022737"/>
    </source>
</evidence>
<dbReference type="GO" id="GO:0046872">
    <property type="term" value="F:metal ion binding"/>
    <property type="evidence" value="ECO:0007669"/>
    <property type="project" value="UniProtKB-KW"/>
</dbReference>
<evidence type="ECO:0000256" key="6">
    <source>
        <dbReference type="ARBA" id="ARBA00023004"/>
    </source>
</evidence>
<dbReference type="NCBIfam" id="TIGR04481">
    <property type="entry name" value="PR_assoc_PrdC"/>
    <property type="match status" value="1"/>
</dbReference>
<sequence>MLEFSNVEKINIPLKQHVGGPCQAIVNVGDHVKRGQLVATPNGLGANIHTSLSGVVEEINDMNIVVKLDKEQTDDYVRLEKTDDKLQKIKDAGIVGVGGAGFPTGIKLSAQIPGGYVIANAAECEPILGHNVKFMEENPEELVRGLKYIVELTGAKEGYIAIKTKYRKALLALGKACKNEPNISIKILPNMYPAGDERVIVRETLGVILKPGQLPLEANAIISNVETIKRIVEAIEEDKPLIDKDLTVGGRVNNPSIFLDVPIGLPISVFIEKAGGYINPHGEIVRGGPFTGRPAQEGDPINKTTGGLLVAMPYPQEREKVGILICECGAQEERLRQIADGMGADVVSVQMCKRMKPDKNGRLRCELPGICPGQAEKVLKMKKDGAKAVITGTCQD</sequence>
<dbReference type="InterPro" id="IPR010208">
    <property type="entry name" value="Ion_transpt_RnfC/RsxC"/>
</dbReference>
<feature type="domain" description="RnfC Barrel sandwich hybrid" evidence="9">
    <location>
        <begin position="8"/>
        <end position="65"/>
    </location>
</feature>
<keyword evidence="7" id="KW-0411">Iron-sulfur</keyword>
<accession>U2Q9I8</accession>
<dbReference type="Proteomes" id="UP000016637">
    <property type="component" value="Unassembled WGS sequence"/>
</dbReference>
<keyword evidence="1" id="KW-0813">Transport</keyword>
<dbReference type="HOGENOM" id="CLU_051682_0_0_9"/>
<dbReference type="GO" id="GO:0016020">
    <property type="term" value="C:membrane"/>
    <property type="evidence" value="ECO:0007669"/>
    <property type="project" value="InterPro"/>
</dbReference>
<protein>
    <submittedName>
        <fullName evidence="10">Respiratory-chain NADH dehydrogenase subunit</fullName>
    </submittedName>
</protein>
<dbReference type="SUPFAM" id="SSF142984">
    <property type="entry name" value="Nqo1 middle domain-like"/>
    <property type="match status" value="1"/>
</dbReference>
<keyword evidence="2" id="KW-0004">4Fe-4S</keyword>
<reference evidence="10 11" key="1">
    <citation type="submission" date="2013-08" db="EMBL/GenBank/DDBJ databases">
        <authorList>
            <person name="Weinstock G."/>
            <person name="Sodergren E."/>
            <person name="Wylie T."/>
            <person name="Fulton L."/>
            <person name="Fulton R."/>
            <person name="Fronick C."/>
            <person name="O'Laughlin M."/>
            <person name="Godfrey J."/>
            <person name="Miner T."/>
            <person name="Herter B."/>
            <person name="Appelbaum E."/>
            <person name="Cordes M."/>
            <person name="Lek S."/>
            <person name="Wollam A."/>
            <person name="Pepin K.H."/>
            <person name="Palsikar V.B."/>
            <person name="Mitreva M."/>
            <person name="Wilson R.K."/>
        </authorList>
    </citation>
    <scope>NUCLEOTIDE SEQUENCE [LARGE SCALE GENOMIC DNA]</scope>
    <source>
        <strain evidence="10 11">ATCC 700627</strain>
    </source>
</reference>
<dbReference type="AlphaFoldDB" id="U2Q9I8"/>
<comment type="caution">
    <text evidence="10">The sequence shown here is derived from an EMBL/GenBank/DDBJ whole genome shotgun (WGS) entry which is preliminary data.</text>
</comment>
<dbReference type="Gene3D" id="3.40.50.11540">
    <property type="entry name" value="NADH-ubiquinone oxidoreductase 51kDa subunit"/>
    <property type="match status" value="1"/>
</dbReference>
<dbReference type="EMBL" id="AWVP01000029">
    <property type="protein sequence ID" value="ERK59460.1"/>
    <property type="molecule type" value="Genomic_DNA"/>
</dbReference>
<organism evidence="10 11">
    <name type="scientific">Gemella bergeri ATCC 700627</name>
    <dbReference type="NCBI Taxonomy" id="1321820"/>
    <lineage>
        <taxon>Bacteria</taxon>
        <taxon>Bacillati</taxon>
        <taxon>Bacillota</taxon>
        <taxon>Bacilli</taxon>
        <taxon>Bacillales</taxon>
        <taxon>Gemellaceae</taxon>
        <taxon>Gemella</taxon>
    </lineage>
</organism>
<dbReference type="GO" id="GO:0051539">
    <property type="term" value="F:4 iron, 4 sulfur cluster binding"/>
    <property type="evidence" value="ECO:0007669"/>
    <property type="project" value="UniProtKB-KW"/>
</dbReference>
<keyword evidence="11" id="KW-1185">Reference proteome</keyword>
<evidence type="ECO:0000259" key="9">
    <source>
        <dbReference type="Pfam" id="PF13375"/>
    </source>
</evidence>
<evidence type="ECO:0000256" key="7">
    <source>
        <dbReference type="ARBA" id="ARBA00023014"/>
    </source>
</evidence>
<keyword evidence="6" id="KW-0408">Iron</keyword>
<feature type="domain" description="NADH-ubiquinone oxidoreductase 51kDa subunit FMN-binding" evidence="8">
    <location>
        <begin position="89"/>
        <end position="232"/>
    </location>
</feature>
<dbReference type="InterPro" id="IPR031001">
    <property type="entry name" value="PR_assoc_PrdC"/>
</dbReference>
<dbReference type="PATRIC" id="fig|1321820.3.peg.537"/>